<keyword evidence="3" id="KW-0336">GPI-anchor</keyword>
<feature type="domain" description="NodB homology" evidence="7">
    <location>
        <begin position="77"/>
        <end position="308"/>
    </location>
</feature>
<keyword evidence="2" id="KW-1003">Cell membrane</keyword>
<name>A0A5C3LJD3_9AGAR</name>
<evidence type="ECO:0000256" key="5">
    <source>
        <dbReference type="ARBA" id="ARBA00023288"/>
    </source>
</evidence>
<sequence length="329" mass="36896">MSTTLNSTEYTPRDLVGYGKNTPNPEWPGGAKIAISLVLNYEEGSEVTPVNGDSVTEVLASEMGPGQTPMFGGDRDVNMESLYEYGSRAGVWRILRLFDEYDVKCTAYAVGRALELNPEVGKSLSEAGHEVGSHGWRWVDRSKWTVEEEKENARKAIHAIRESSGQAPRGWYYGMVSTKSGARSRALIAQVFKDEGIPLLWYSDDYSDDLPHWIPYPGGTPDEGLLIIPYTLDTNDYKNAGYQAFITPDDFAAYLIAAFDELYAEGCTGHPKMLSIGLHCRIIGRPGRIAGLRKFLEYVKDKEGVWFATREEITNHWMKKFPYQRARAV</sequence>
<evidence type="ECO:0000256" key="3">
    <source>
        <dbReference type="ARBA" id="ARBA00022622"/>
    </source>
</evidence>
<dbReference type="Gene3D" id="3.20.20.370">
    <property type="entry name" value="Glycoside hydrolase/deacetylase"/>
    <property type="match status" value="1"/>
</dbReference>
<keyword evidence="6" id="KW-0961">Cell wall biogenesis/degradation</keyword>
<dbReference type="Pfam" id="PF01522">
    <property type="entry name" value="Polysacc_deac_1"/>
    <property type="match status" value="1"/>
</dbReference>
<gene>
    <name evidence="8" type="ORF">BDQ12DRAFT_637712</name>
</gene>
<dbReference type="GO" id="GO:0071555">
    <property type="term" value="P:cell wall organization"/>
    <property type="evidence" value="ECO:0007669"/>
    <property type="project" value="UniProtKB-KW"/>
</dbReference>
<evidence type="ECO:0000259" key="7">
    <source>
        <dbReference type="PROSITE" id="PS51677"/>
    </source>
</evidence>
<evidence type="ECO:0000256" key="1">
    <source>
        <dbReference type="ARBA" id="ARBA00004609"/>
    </source>
</evidence>
<reference evidence="8 9" key="1">
    <citation type="journal article" date="2019" name="Nat. Ecol. Evol.">
        <title>Megaphylogeny resolves global patterns of mushroom evolution.</title>
        <authorList>
            <person name="Varga T."/>
            <person name="Krizsan K."/>
            <person name="Foldi C."/>
            <person name="Dima B."/>
            <person name="Sanchez-Garcia M."/>
            <person name="Sanchez-Ramirez S."/>
            <person name="Szollosi G.J."/>
            <person name="Szarkandi J.G."/>
            <person name="Papp V."/>
            <person name="Albert L."/>
            <person name="Andreopoulos W."/>
            <person name="Angelini C."/>
            <person name="Antonin V."/>
            <person name="Barry K.W."/>
            <person name="Bougher N.L."/>
            <person name="Buchanan P."/>
            <person name="Buyck B."/>
            <person name="Bense V."/>
            <person name="Catcheside P."/>
            <person name="Chovatia M."/>
            <person name="Cooper J."/>
            <person name="Damon W."/>
            <person name="Desjardin D."/>
            <person name="Finy P."/>
            <person name="Geml J."/>
            <person name="Haridas S."/>
            <person name="Hughes K."/>
            <person name="Justo A."/>
            <person name="Karasinski D."/>
            <person name="Kautmanova I."/>
            <person name="Kiss B."/>
            <person name="Kocsube S."/>
            <person name="Kotiranta H."/>
            <person name="LaButti K.M."/>
            <person name="Lechner B.E."/>
            <person name="Liimatainen K."/>
            <person name="Lipzen A."/>
            <person name="Lukacs Z."/>
            <person name="Mihaltcheva S."/>
            <person name="Morgado L.N."/>
            <person name="Niskanen T."/>
            <person name="Noordeloos M.E."/>
            <person name="Ohm R.A."/>
            <person name="Ortiz-Santana B."/>
            <person name="Ovrebo C."/>
            <person name="Racz N."/>
            <person name="Riley R."/>
            <person name="Savchenko A."/>
            <person name="Shiryaev A."/>
            <person name="Soop K."/>
            <person name="Spirin V."/>
            <person name="Szebenyi C."/>
            <person name="Tomsovsky M."/>
            <person name="Tulloss R.E."/>
            <person name="Uehling J."/>
            <person name="Grigoriev I.V."/>
            <person name="Vagvolgyi C."/>
            <person name="Papp T."/>
            <person name="Martin F.M."/>
            <person name="Miettinen O."/>
            <person name="Hibbett D.S."/>
            <person name="Nagy L.G."/>
        </authorList>
    </citation>
    <scope>NUCLEOTIDE SEQUENCE [LARGE SCALE GENOMIC DNA]</scope>
    <source>
        <strain evidence="8 9">CBS 166.37</strain>
    </source>
</reference>
<dbReference type="EMBL" id="ML213651">
    <property type="protein sequence ID" value="TFK33269.1"/>
    <property type="molecule type" value="Genomic_DNA"/>
</dbReference>
<comment type="subcellular location">
    <subcellularLocation>
        <location evidence="1">Cell membrane</location>
        <topology evidence="1">Lipid-anchor</topology>
        <topology evidence="1">GPI-anchor</topology>
    </subcellularLocation>
</comment>
<keyword evidence="4" id="KW-0472">Membrane</keyword>
<dbReference type="PANTHER" id="PTHR43123">
    <property type="entry name" value="POLYSACCHARIDE DEACETYLASE-RELATED"/>
    <property type="match status" value="1"/>
</dbReference>
<evidence type="ECO:0000256" key="6">
    <source>
        <dbReference type="ARBA" id="ARBA00023316"/>
    </source>
</evidence>
<keyword evidence="9" id="KW-1185">Reference proteome</keyword>
<evidence type="ECO:0000313" key="8">
    <source>
        <dbReference type="EMBL" id="TFK33269.1"/>
    </source>
</evidence>
<evidence type="ECO:0000313" key="9">
    <source>
        <dbReference type="Proteomes" id="UP000308652"/>
    </source>
</evidence>
<proteinExistence type="predicted"/>
<accession>A0A5C3LJD3</accession>
<protein>
    <submittedName>
        <fullName evidence="8">Carbohydrate esterase family 4 protein</fullName>
    </submittedName>
</protein>
<dbReference type="PANTHER" id="PTHR43123:SF1">
    <property type="entry name" value="POLYSACCHARIDE DEACETYLASE-RELATED"/>
    <property type="match status" value="1"/>
</dbReference>
<dbReference type="GO" id="GO:0098552">
    <property type="term" value="C:side of membrane"/>
    <property type="evidence" value="ECO:0007669"/>
    <property type="project" value="UniProtKB-KW"/>
</dbReference>
<dbReference type="Proteomes" id="UP000308652">
    <property type="component" value="Unassembled WGS sequence"/>
</dbReference>
<dbReference type="AlphaFoldDB" id="A0A5C3LJD3"/>
<evidence type="ECO:0000256" key="2">
    <source>
        <dbReference type="ARBA" id="ARBA00022475"/>
    </source>
</evidence>
<dbReference type="PROSITE" id="PS51677">
    <property type="entry name" value="NODB"/>
    <property type="match status" value="1"/>
</dbReference>
<dbReference type="GO" id="GO:0005975">
    <property type="term" value="P:carbohydrate metabolic process"/>
    <property type="evidence" value="ECO:0007669"/>
    <property type="project" value="InterPro"/>
</dbReference>
<dbReference type="InterPro" id="IPR002509">
    <property type="entry name" value="NODB_dom"/>
</dbReference>
<organism evidence="8 9">
    <name type="scientific">Crucibulum laeve</name>
    <dbReference type="NCBI Taxonomy" id="68775"/>
    <lineage>
        <taxon>Eukaryota</taxon>
        <taxon>Fungi</taxon>
        <taxon>Dikarya</taxon>
        <taxon>Basidiomycota</taxon>
        <taxon>Agaricomycotina</taxon>
        <taxon>Agaricomycetes</taxon>
        <taxon>Agaricomycetidae</taxon>
        <taxon>Agaricales</taxon>
        <taxon>Agaricineae</taxon>
        <taxon>Nidulariaceae</taxon>
        <taxon>Crucibulum</taxon>
    </lineage>
</organism>
<dbReference type="OrthoDB" id="9970124at2759"/>
<dbReference type="GO" id="GO:0016810">
    <property type="term" value="F:hydrolase activity, acting on carbon-nitrogen (but not peptide) bonds"/>
    <property type="evidence" value="ECO:0007669"/>
    <property type="project" value="InterPro"/>
</dbReference>
<keyword evidence="5" id="KW-0449">Lipoprotein</keyword>
<evidence type="ECO:0000256" key="4">
    <source>
        <dbReference type="ARBA" id="ARBA00023136"/>
    </source>
</evidence>
<dbReference type="STRING" id="68775.A0A5C3LJD3"/>
<dbReference type="InterPro" id="IPR011330">
    <property type="entry name" value="Glyco_hydro/deAcase_b/a-brl"/>
</dbReference>
<dbReference type="SUPFAM" id="SSF88713">
    <property type="entry name" value="Glycoside hydrolase/deacetylase"/>
    <property type="match status" value="1"/>
</dbReference>
<dbReference type="GO" id="GO:0005886">
    <property type="term" value="C:plasma membrane"/>
    <property type="evidence" value="ECO:0007669"/>
    <property type="project" value="UniProtKB-SubCell"/>
</dbReference>
<keyword evidence="3" id="KW-0325">Glycoprotein</keyword>